<dbReference type="Proteomes" id="UP001176961">
    <property type="component" value="Unassembled WGS sequence"/>
</dbReference>
<feature type="region of interest" description="Disordered" evidence="1">
    <location>
        <begin position="1"/>
        <end position="111"/>
    </location>
</feature>
<dbReference type="AlphaFoldDB" id="A0AA36DRN9"/>
<feature type="compositionally biased region" description="Low complexity" evidence="1">
    <location>
        <begin position="85"/>
        <end position="94"/>
    </location>
</feature>
<evidence type="ECO:0000256" key="1">
    <source>
        <dbReference type="SAM" id="MobiDB-lite"/>
    </source>
</evidence>
<comment type="caution">
    <text evidence="2">The sequence shown here is derived from an EMBL/GenBank/DDBJ whole genome shotgun (WGS) entry which is preliminary data.</text>
</comment>
<protein>
    <submittedName>
        <fullName evidence="2">Uncharacterized protein</fullName>
    </submittedName>
</protein>
<sequence length="239" mass="26667">MDTQPQVSRSFVHASHGQPRIPRNENDSPDNDSNPSESQMSLETEVAETQLYEPMQTTSASAQPIASTEESAKSYKTKKTKIIRSRSYSRSPSSSDDDYPAKKSKLSEPVPDSLITLVQRASIHPPAPGEASSGQPSTSKTYAPPQRERRHYYMRGRDSVQNVLLALSSSGPDVRTLIATLITRHRWRYAKNSFNCRQISCNGVLDAKACIPRLIASLNPCERMLFMTHSYFCDPTSKQ</sequence>
<feature type="compositionally biased region" description="Polar residues" evidence="1">
    <location>
        <begin position="55"/>
        <end position="69"/>
    </location>
</feature>
<dbReference type="EMBL" id="CATQJL010000001">
    <property type="protein sequence ID" value="CAJ0591409.1"/>
    <property type="molecule type" value="Genomic_DNA"/>
</dbReference>
<evidence type="ECO:0000313" key="3">
    <source>
        <dbReference type="Proteomes" id="UP001176961"/>
    </source>
</evidence>
<organism evidence="2 3">
    <name type="scientific">Cylicocyclus nassatus</name>
    <name type="common">Nematode worm</name>
    <dbReference type="NCBI Taxonomy" id="53992"/>
    <lineage>
        <taxon>Eukaryota</taxon>
        <taxon>Metazoa</taxon>
        <taxon>Ecdysozoa</taxon>
        <taxon>Nematoda</taxon>
        <taxon>Chromadorea</taxon>
        <taxon>Rhabditida</taxon>
        <taxon>Rhabditina</taxon>
        <taxon>Rhabditomorpha</taxon>
        <taxon>Strongyloidea</taxon>
        <taxon>Strongylidae</taxon>
        <taxon>Cylicocyclus</taxon>
    </lineage>
</organism>
<gene>
    <name evidence="2" type="ORF">CYNAS_LOCUS3392</name>
</gene>
<reference evidence="2" key="1">
    <citation type="submission" date="2023-07" db="EMBL/GenBank/DDBJ databases">
        <authorList>
            <consortium name="CYATHOMIX"/>
        </authorList>
    </citation>
    <scope>NUCLEOTIDE SEQUENCE</scope>
    <source>
        <strain evidence="2">N/A</strain>
    </source>
</reference>
<evidence type="ECO:0000313" key="2">
    <source>
        <dbReference type="EMBL" id="CAJ0591409.1"/>
    </source>
</evidence>
<feature type="compositionally biased region" description="Basic residues" evidence="1">
    <location>
        <begin position="75"/>
        <end position="84"/>
    </location>
</feature>
<feature type="compositionally biased region" description="Polar residues" evidence="1">
    <location>
        <begin position="132"/>
        <end position="141"/>
    </location>
</feature>
<feature type="region of interest" description="Disordered" evidence="1">
    <location>
        <begin position="124"/>
        <end position="146"/>
    </location>
</feature>
<accession>A0AA36DRN9</accession>
<keyword evidence="3" id="KW-1185">Reference proteome</keyword>
<name>A0AA36DRN9_CYLNA</name>
<proteinExistence type="predicted"/>